<accession>F3PVY7</accession>
<comment type="caution">
    <text evidence="1">The sequence shown here is derived from an EMBL/GenBank/DDBJ whole genome shotgun (WGS) entry which is preliminary data.</text>
</comment>
<dbReference type="AlphaFoldDB" id="F3PVY7"/>
<organism evidence="1 2">
    <name type="scientific">Bacteroides fluxus YIT 12057</name>
    <dbReference type="NCBI Taxonomy" id="763034"/>
    <lineage>
        <taxon>Bacteria</taxon>
        <taxon>Pseudomonadati</taxon>
        <taxon>Bacteroidota</taxon>
        <taxon>Bacteroidia</taxon>
        <taxon>Bacteroidales</taxon>
        <taxon>Bacteroidaceae</taxon>
        <taxon>Bacteroides</taxon>
    </lineage>
</organism>
<feature type="non-terminal residue" evidence="1">
    <location>
        <position position="1"/>
    </location>
</feature>
<sequence>KIRYTIRISRGKRIKKIDLGENNRERKKESGTHDALPLNGRCVRVKRMMRSNPADDVFFLFA</sequence>
<dbReference type="STRING" id="763034.HMPREF9446_02917"/>
<evidence type="ECO:0000313" key="2">
    <source>
        <dbReference type="Proteomes" id="UP000003416"/>
    </source>
</evidence>
<name>F3PVY7_9BACE</name>
<dbReference type="EMBL" id="AFBN01000089">
    <property type="protein sequence ID" value="EGF52701.1"/>
    <property type="molecule type" value="Genomic_DNA"/>
</dbReference>
<proteinExistence type="predicted"/>
<dbReference type="HOGENOM" id="CLU_2890855_0_0_10"/>
<reference evidence="1 2" key="1">
    <citation type="submission" date="2011-02" db="EMBL/GenBank/DDBJ databases">
        <authorList>
            <person name="Weinstock G."/>
            <person name="Sodergren E."/>
            <person name="Clifton S."/>
            <person name="Fulton L."/>
            <person name="Fulton B."/>
            <person name="Courtney L."/>
            <person name="Fronick C."/>
            <person name="Harrison M."/>
            <person name="Strong C."/>
            <person name="Farmer C."/>
            <person name="Delahaunty K."/>
            <person name="Markovic C."/>
            <person name="Hall O."/>
            <person name="Minx P."/>
            <person name="Tomlinson C."/>
            <person name="Mitreva M."/>
            <person name="Hou S."/>
            <person name="Chen J."/>
            <person name="Wollam A."/>
            <person name="Pepin K.H."/>
            <person name="Johnson M."/>
            <person name="Bhonagiri V."/>
            <person name="Zhang X."/>
            <person name="Suruliraj S."/>
            <person name="Warren W."/>
            <person name="Chinwalla A."/>
            <person name="Mardis E.R."/>
            <person name="Wilson R.K."/>
        </authorList>
    </citation>
    <scope>NUCLEOTIDE SEQUENCE [LARGE SCALE GENOMIC DNA]</scope>
    <source>
        <strain evidence="1 2">YIT 12057</strain>
    </source>
</reference>
<evidence type="ECO:0000313" key="1">
    <source>
        <dbReference type="EMBL" id="EGF52701.1"/>
    </source>
</evidence>
<dbReference type="Proteomes" id="UP000003416">
    <property type="component" value="Unassembled WGS sequence"/>
</dbReference>
<protein>
    <submittedName>
        <fullName evidence="1">Uncharacterized protein</fullName>
    </submittedName>
</protein>
<keyword evidence="2" id="KW-1185">Reference proteome</keyword>
<gene>
    <name evidence="1" type="ORF">HMPREF9446_02917</name>
</gene>